<evidence type="ECO:0000256" key="4">
    <source>
        <dbReference type="PROSITE-ProRule" id="PRU00473"/>
    </source>
</evidence>
<dbReference type="InterPro" id="IPR006664">
    <property type="entry name" value="OMP_bac"/>
</dbReference>
<proteinExistence type="predicted"/>
<dbReference type="EMBL" id="BAAAGE010000002">
    <property type="protein sequence ID" value="GAA0721549.1"/>
    <property type="molecule type" value="Genomic_DNA"/>
</dbReference>
<accession>A0ABN1IUW7</accession>
<dbReference type="Gene3D" id="3.30.1330.60">
    <property type="entry name" value="OmpA-like domain"/>
    <property type="match status" value="1"/>
</dbReference>
<dbReference type="CDD" id="cd07185">
    <property type="entry name" value="OmpA_C-like"/>
    <property type="match status" value="1"/>
</dbReference>
<comment type="subcellular location">
    <subcellularLocation>
        <location evidence="1">Cell outer membrane</location>
    </subcellularLocation>
</comment>
<dbReference type="Pfam" id="PF13488">
    <property type="entry name" value="Gly-zipper_Omp"/>
    <property type="match status" value="1"/>
</dbReference>
<dbReference type="PROSITE" id="PS51123">
    <property type="entry name" value="OMPA_2"/>
    <property type="match status" value="1"/>
</dbReference>
<evidence type="ECO:0000259" key="5">
    <source>
        <dbReference type="PROSITE" id="PS51123"/>
    </source>
</evidence>
<keyword evidence="7" id="KW-1185">Reference proteome</keyword>
<comment type="caution">
    <text evidence="6">The sequence shown here is derived from an EMBL/GenBank/DDBJ whole genome shotgun (WGS) entry which is preliminary data.</text>
</comment>
<dbReference type="RefSeq" id="WP_299601336.1">
    <property type="nucleotide sequence ID" value="NZ_BAAAGE010000002.1"/>
</dbReference>
<evidence type="ECO:0000256" key="2">
    <source>
        <dbReference type="ARBA" id="ARBA00023136"/>
    </source>
</evidence>
<dbReference type="PRINTS" id="PR01021">
    <property type="entry name" value="OMPADOMAIN"/>
</dbReference>
<dbReference type="Pfam" id="PF00691">
    <property type="entry name" value="OmpA"/>
    <property type="match status" value="1"/>
</dbReference>
<dbReference type="InterPro" id="IPR006665">
    <property type="entry name" value="OmpA-like"/>
</dbReference>
<sequence>MKNSEIGGLIGAAGGAVIGGVIGNQVDDTELGAVIGGMVGATVGGIIGNQMDQQAKKIEEEMPSVVVQRVEEDINIVFDEESGVYFETNKHDLNTSSKETIHKLASILKEYPYSNILIEGHTDNVGKEESNFVLSKHRAHSVKEYLVEQGIDEQRFTVRYYGESQPKYDNTTVEGKSKNRRVEVTISPNEELRRQAVAQIKE</sequence>
<dbReference type="PANTHER" id="PTHR30329">
    <property type="entry name" value="STATOR ELEMENT OF FLAGELLAR MOTOR COMPLEX"/>
    <property type="match status" value="1"/>
</dbReference>
<keyword evidence="2 4" id="KW-0472">Membrane</keyword>
<evidence type="ECO:0000313" key="7">
    <source>
        <dbReference type="Proteomes" id="UP001501758"/>
    </source>
</evidence>
<dbReference type="InterPro" id="IPR039567">
    <property type="entry name" value="Gly-zipper"/>
</dbReference>
<reference evidence="6 7" key="1">
    <citation type="journal article" date="2019" name="Int. J. Syst. Evol. Microbiol.">
        <title>The Global Catalogue of Microorganisms (GCM) 10K type strain sequencing project: providing services to taxonomists for standard genome sequencing and annotation.</title>
        <authorList>
            <consortium name="The Broad Institute Genomics Platform"/>
            <consortium name="The Broad Institute Genome Sequencing Center for Infectious Disease"/>
            <person name="Wu L."/>
            <person name="Ma J."/>
        </authorList>
    </citation>
    <scope>NUCLEOTIDE SEQUENCE [LARGE SCALE GENOMIC DNA]</scope>
    <source>
        <strain evidence="6 7">JCM 15974</strain>
    </source>
</reference>
<dbReference type="InterPro" id="IPR050330">
    <property type="entry name" value="Bact_OuterMem_StrucFunc"/>
</dbReference>
<evidence type="ECO:0000313" key="6">
    <source>
        <dbReference type="EMBL" id="GAA0721549.1"/>
    </source>
</evidence>
<protein>
    <submittedName>
        <fullName evidence="6">OmpA family protein</fullName>
    </submittedName>
</protein>
<gene>
    <name evidence="6" type="ORF">GCM10009430_22960</name>
</gene>
<dbReference type="SUPFAM" id="SSF103088">
    <property type="entry name" value="OmpA-like"/>
    <property type="match status" value="1"/>
</dbReference>
<evidence type="ECO:0000256" key="3">
    <source>
        <dbReference type="ARBA" id="ARBA00023237"/>
    </source>
</evidence>
<dbReference type="PANTHER" id="PTHR30329:SF21">
    <property type="entry name" value="LIPOPROTEIN YIAD-RELATED"/>
    <property type="match status" value="1"/>
</dbReference>
<feature type="domain" description="OmpA-like" evidence="5">
    <location>
        <begin position="73"/>
        <end position="190"/>
    </location>
</feature>
<name>A0ABN1IUW7_9FLAO</name>
<dbReference type="PRINTS" id="PR01023">
    <property type="entry name" value="NAFLGMOTY"/>
</dbReference>
<keyword evidence="3" id="KW-0998">Cell outer membrane</keyword>
<dbReference type="InterPro" id="IPR036737">
    <property type="entry name" value="OmpA-like_sf"/>
</dbReference>
<dbReference type="Proteomes" id="UP001501758">
    <property type="component" value="Unassembled WGS sequence"/>
</dbReference>
<evidence type="ECO:0000256" key="1">
    <source>
        <dbReference type="ARBA" id="ARBA00004442"/>
    </source>
</evidence>
<organism evidence="6 7">
    <name type="scientific">Aquimarina litoralis</name>
    <dbReference type="NCBI Taxonomy" id="584605"/>
    <lineage>
        <taxon>Bacteria</taxon>
        <taxon>Pseudomonadati</taxon>
        <taxon>Bacteroidota</taxon>
        <taxon>Flavobacteriia</taxon>
        <taxon>Flavobacteriales</taxon>
        <taxon>Flavobacteriaceae</taxon>
        <taxon>Aquimarina</taxon>
    </lineage>
</organism>